<dbReference type="AlphaFoldDB" id="A0A3B0VNF7"/>
<feature type="compositionally biased region" description="Basic and acidic residues" evidence="1">
    <location>
        <begin position="26"/>
        <end position="35"/>
    </location>
</feature>
<feature type="transmembrane region" description="Helical" evidence="2">
    <location>
        <begin position="6"/>
        <end position="22"/>
    </location>
</feature>
<evidence type="ECO:0000256" key="2">
    <source>
        <dbReference type="SAM" id="Phobius"/>
    </source>
</evidence>
<dbReference type="EMBL" id="UOFA01000161">
    <property type="protein sequence ID" value="VAW45168.1"/>
    <property type="molecule type" value="Genomic_DNA"/>
</dbReference>
<evidence type="ECO:0000313" key="3">
    <source>
        <dbReference type="EMBL" id="VAW45168.1"/>
    </source>
</evidence>
<sequence>MSEFQSIVSILMALIIGFVIGRSSKNKSDPRHCELTQEEQASLNSSTASQNPYDDVHWDVKGAIKSGHTIEAIKMYRQHHASSLKEAKDAVKAIARNL</sequence>
<proteinExistence type="predicted"/>
<dbReference type="InterPro" id="IPR014719">
    <property type="entry name" value="Ribosomal_bL12_C/ClpS-like"/>
</dbReference>
<evidence type="ECO:0008006" key="4">
    <source>
        <dbReference type="Google" id="ProtNLM"/>
    </source>
</evidence>
<keyword evidence="2" id="KW-0812">Transmembrane</keyword>
<organism evidence="3">
    <name type="scientific">hydrothermal vent metagenome</name>
    <dbReference type="NCBI Taxonomy" id="652676"/>
    <lineage>
        <taxon>unclassified sequences</taxon>
        <taxon>metagenomes</taxon>
        <taxon>ecological metagenomes</taxon>
    </lineage>
</organism>
<gene>
    <name evidence="3" type="ORF">MNBD_GAMMA02-1639</name>
</gene>
<evidence type="ECO:0000256" key="1">
    <source>
        <dbReference type="SAM" id="MobiDB-lite"/>
    </source>
</evidence>
<dbReference type="Gene3D" id="3.30.1390.10">
    <property type="match status" value="1"/>
</dbReference>
<protein>
    <recommendedName>
        <fullName evidence="4">Ribosomal protein L7/L12 C-terminal domain-containing protein</fullName>
    </recommendedName>
</protein>
<keyword evidence="2" id="KW-0472">Membrane</keyword>
<keyword evidence="2" id="KW-1133">Transmembrane helix</keyword>
<reference evidence="3" key="1">
    <citation type="submission" date="2018-06" db="EMBL/GenBank/DDBJ databases">
        <authorList>
            <person name="Zhirakovskaya E."/>
        </authorList>
    </citation>
    <scope>NUCLEOTIDE SEQUENCE</scope>
</reference>
<accession>A0A3B0VNF7</accession>
<name>A0A3B0VNF7_9ZZZZ</name>
<feature type="compositionally biased region" description="Polar residues" evidence="1">
    <location>
        <begin position="38"/>
        <end position="52"/>
    </location>
</feature>
<feature type="region of interest" description="Disordered" evidence="1">
    <location>
        <begin position="25"/>
        <end position="54"/>
    </location>
</feature>